<dbReference type="SMART" id="SM00382">
    <property type="entry name" value="AAA"/>
    <property type="match status" value="1"/>
</dbReference>
<dbReference type="RefSeq" id="WP_313271465.1">
    <property type="nucleotide sequence ID" value="NZ_JASXSX010000001.1"/>
</dbReference>
<dbReference type="InterPro" id="IPR003439">
    <property type="entry name" value="ABC_transporter-like_ATP-bd"/>
</dbReference>
<evidence type="ECO:0000256" key="2">
    <source>
        <dbReference type="ARBA" id="ARBA00022741"/>
    </source>
</evidence>
<feature type="domain" description="ABC transporter" evidence="4">
    <location>
        <begin position="15"/>
        <end position="235"/>
    </location>
</feature>
<dbReference type="PANTHER" id="PTHR24220">
    <property type="entry name" value="IMPORT ATP-BINDING PROTEIN"/>
    <property type="match status" value="1"/>
</dbReference>
<dbReference type="PROSITE" id="PS50893">
    <property type="entry name" value="ABC_TRANSPORTER_2"/>
    <property type="match status" value="1"/>
</dbReference>
<evidence type="ECO:0000313" key="6">
    <source>
        <dbReference type="Proteomes" id="UP001247542"/>
    </source>
</evidence>
<dbReference type="PANTHER" id="PTHR24220:SF662">
    <property type="entry name" value="ABC TRANSPORTER ATP-BINDING PROTEIN"/>
    <property type="match status" value="1"/>
</dbReference>
<organism evidence="5 6">
    <name type="scientific">Gleimia hominis</name>
    <dbReference type="NCBI Taxonomy" id="595468"/>
    <lineage>
        <taxon>Bacteria</taxon>
        <taxon>Bacillati</taxon>
        <taxon>Actinomycetota</taxon>
        <taxon>Actinomycetes</taxon>
        <taxon>Actinomycetales</taxon>
        <taxon>Actinomycetaceae</taxon>
        <taxon>Gleimia</taxon>
    </lineage>
</organism>
<dbReference type="CDD" id="cd03255">
    <property type="entry name" value="ABC_MJ0796_LolCDE_FtsE"/>
    <property type="match status" value="1"/>
</dbReference>
<dbReference type="InterPro" id="IPR017911">
    <property type="entry name" value="MacB-like_ATP-bd"/>
</dbReference>
<keyword evidence="2" id="KW-0547">Nucleotide-binding</keyword>
<gene>
    <name evidence="5" type="ORF">QS713_00225</name>
</gene>
<dbReference type="InterPro" id="IPR015854">
    <property type="entry name" value="ABC_transpr_LolD-like"/>
</dbReference>
<dbReference type="Gene3D" id="3.40.50.300">
    <property type="entry name" value="P-loop containing nucleotide triphosphate hydrolases"/>
    <property type="match status" value="1"/>
</dbReference>
<evidence type="ECO:0000256" key="3">
    <source>
        <dbReference type="ARBA" id="ARBA00022840"/>
    </source>
</evidence>
<dbReference type="EMBL" id="JASXSX010000001">
    <property type="protein sequence ID" value="MDT3766502.1"/>
    <property type="molecule type" value="Genomic_DNA"/>
</dbReference>
<keyword evidence="1" id="KW-0813">Transport</keyword>
<sequence>MTTSGTLKPTREPLLEVSGLTREFTRRGTVFAAVDDVSFTVSEGMFLAIVGRSGNGKTTLLNMIAGLLDPTDGTVRIAGQDITELDDAHASALRNHTVGYVTQRETLLPSLDVWHNVLFPARMYKNADPQCEQRAQKYLQQLQIEELTDAYPHELSGGEIRRVALARTLVCAPKLLLVDEPTGDLDAQSTGLVLDLLEELARKGTAILMVSHDPEAIRRAHHTYRMDAGQLLTDLDK</sequence>
<dbReference type="PROSITE" id="PS00211">
    <property type="entry name" value="ABC_TRANSPORTER_1"/>
    <property type="match status" value="1"/>
</dbReference>
<evidence type="ECO:0000256" key="1">
    <source>
        <dbReference type="ARBA" id="ARBA00022448"/>
    </source>
</evidence>
<dbReference type="InterPro" id="IPR017871">
    <property type="entry name" value="ABC_transporter-like_CS"/>
</dbReference>
<evidence type="ECO:0000313" key="5">
    <source>
        <dbReference type="EMBL" id="MDT3766502.1"/>
    </source>
</evidence>
<protein>
    <submittedName>
        <fullName evidence="5">ABC transporter ATP-binding protein</fullName>
    </submittedName>
</protein>
<reference evidence="5 6" key="1">
    <citation type="submission" date="2023-06" db="EMBL/GenBank/DDBJ databases">
        <title>Draft genome sequence of Gleimia hominis type strain CCUG 57540T.</title>
        <authorList>
            <person name="Salva-Serra F."/>
            <person name="Cardew S."/>
            <person name="Jensie Markopoulos S."/>
            <person name="Ohlen M."/>
            <person name="Inganas E."/>
            <person name="Svensson-Stadler L."/>
            <person name="Moore E.R.B."/>
        </authorList>
    </citation>
    <scope>NUCLEOTIDE SEQUENCE [LARGE SCALE GENOMIC DNA]</scope>
    <source>
        <strain evidence="5 6">CCUG 57540</strain>
    </source>
</reference>
<comment type="caution">
    <text evidence="5">The sequence shown here is derived from an EMBL/GenBank/DDBJ whole genome shotgun (WGS) entry which is preliminary data.</text>
</comment>
<name>A0ABU3I7Z8_9ACTO</name>
<evidence type="ECO:0000259" key="4">
    <source>
        <dbReference type="PROSITE" id="PS50893"/>
    </source>
</evidence>
<dbReference type="SUPFAM" id="SSF52540">
    <property type="entry name" value="P-loop containing nucleoside triphosphate hydrolases"/>
    <property type="match status" value="1"/>
</dbReference>
<proteinExistence type="predicted"/>
<dbReference type="InterPro" id="IPR027417">
    <property type="entry name" value="P-loop_NTPase"/>
</dbReference>
<dbReference type="InterPro" id="IPR003593">
    <property type="entry name" value="AAA+_ATPase"/>
</dbReference>
<accession>A0ABU3I7Z8</accession>
<dbReference type="Pfam" id="PF00005">
    <property type="entry name" value="ABC_tran"/>
    <property type="match status" value="1"/>
</dbReference>
<keyword evidence="6" id="KW-1185">Reference proteome</keyword>
<dbReference type="Proteomes" id="UP001247542">
    <property type="component" value="Unassembled WGS sequence"/>
</dbReference>
<keyword evidence="3 5" id="KW-0067">ATP-binding</keyword>
<dbReference type="GO" id="GO:0005524">
    <property type="term" value="F:ATP binding"/>
    <property type="evidence" value="ECO:0007669"/>
    <property type="project" value="UniProtKB-KW"/>
</dbReference>